<name>A0ABQ9UJL8_SAGOE</name>
<dbReference type="Proteomes" id="UP001266305">
    <property type="component" value="Unassembled WGS sequence"/>
</dbReference>
<comment type="caution">
    <text evidence="1">The sequence shown here is derived from an EMBL/GenBank/DDBJ whole genome shotgun (WGS) entry which is preliminary data.</text>
</comment>
<dbReference type="PANTHER" id="PTHR15830:SF10">
    <property type="entry name" value="TELOMERE LENGTH REGULATION PROTEIN TEL2 HOMOLOG"/>
    <property type="match status" value="1"/>
</dbReference>
<dbReference type="EMBL" id="JASSZA010000011">
    <property type="protein sequence ID" value="KAK2097279.1"/>
    <property type="molecule type" value="Genomic_DNA"/>
</dbReference>
<proteinExistence type="predicted"/>
<accession>A0ABQ9UJL8</accession>
<dbReference type="InterPro" id="IPR051970">
    <property type="entry name" value="TEL2_Regulation"/>
</dbReference>
<dbReference type="PANTHER" id="PTHR15830">
    <property type="entry name" value="TELOMERE LENGTH REGULATION PROTEIN TEL2 FAMILY MEMBER"/>
    <property type="match status" value="1"/>
</dbReference>
<keyword evidence="2" id="KW-1185">Reference proteome</keyword>
<evidence type="ECO:0000313" key="1">
    <source>
        <dbReference type="EMBL" id="KAK2097279.1"/>
    </source>
</evidence>
<evidence type="ECO:0000313" key="2">
    <source>
        <dbReference type="Proteomes" id="UP001266305"/>
    </source>
</evidence>
<gene>
    <name evidence="1" type="primary">TELO2</name>
    <name evidence="1" type="ORF">P7K49_022730</name>
</gene>
<sequence>MGKALLEFVWALRFHVDVYVRQGLLSAVSSVLLSVPAVRLLEDLPDELLEARSWLAGTELGLRTGHQDPLGPHR</sequence>
<protein>
    <submittedName>
        <fullName evidence="1">TEL2, telomere maintenance protein 2</fullName>
    </submittedName>
</protein>
<organism evidence="1 2">
    <name type="scientific">Saguinus oedipus</name>
    <name type="common">Cotton-top tamarin</name>
    <name type="synonym">Oedipomidas oedipus</name>
    <dbReference type="NCBI Taxonomy" id="9490"/>
    <lineage>
        <taxon>Eukaryota</taxon>
        <taxon>Metazoa</taxon>
        <taxon>Chordata</taxon>
        <taxon>Craniata</taxon>
        <taxon>Vertebrata</taxon>
        <taxon>Euteleostomi</taxon>
        <taxon>Mammalia</taxon>
        <taxon>Eutheria</taxon>
        <taxon>Euarchontoglires</taxon>
        <taxon>Primates</taxon>
        <taxon>Haplorrhini</taxon>
        <taxon>Platyrrhini</taxon>
        <taxon>Cebidae</taxon>
        <taxon>Callitrichinae</taxon>
        <taxon>Saguinus</taxon>
    </lineage>
</organism>
<reference evidence="1 2" key="1">
    <citation type="submission" date="2023-05" db="EMBL/GenBank/DDBJ databases">
        <title>B98-5 Cell Line De Novo Hybrid Assembly: An Optical Mapping Approach.</title>
        <authorList>
            <person name="Kananen K."/>
            <person name="Auerbach J.A."/>
            <person name="Kautto E."/>
            <person name="Blachly J.S."/>
        </authorList>
    </citation>
    <scope>NUCLEOTIDE SEQUENCE [LARGE SCALE GENOMIC DNA]</scope>
    <source>
        <strain evidence="1">B95-8</strain>
        <tissue evidence="1">Cell line</tissue>
    </source>
</reference>